<keyword evidence="2" id="KW-0812">Transmembrane</keyword>
<evidence type="ECO:0000256" key="1">
    <source>
        <dbReference type="SAM" id="MobiDB-lite"/>
    </source>
</evidence>
<keyword evidence="2" id="KW-0472">Membrane</keyword>
<protein>
    <recommendedName>
        <fullName evidence="5">Stage III sporulation protein AG</fullName>
    </recommendedName>
</protein>
<evidence type="ECO:0000313" key="4">
    <source>
        <dbReference type="Proteomes" id="UP000018141"/>
    </source>
</evidence>
<sequence>MKYEKLSLNQIKENILKNIGMKKFILIIAALILLVLGFVPQNKTASSKGASDGTEYEAQGGVYDYEEYTEKRLEEFIGSISGAGKVKVMITFQETSEKVLAEEGSVSENTVKETDSSGGTRDTREYSASKSYLTDGKQGTDSPYVIQEKKPQAQGVVVIAQGADNPEVVSSITAAAQALLNVPVHRIQVLRMNK</sequence>
<feature type="region of interest" description="Disordered" evidence="1">
    <location>
        <begin position="101"/>
        <end position="141"/>
    </location>
</feature>
<feature type="compositionally biased region" description="Polar residues" evidence="1">
    <location>
        <begin position="128"/>
        <end position="141"/>
    </location>
</feature>
<dbReference type="AlphaFoldDB" id="R7AJU4"/>
<comment type="caution">
    <text evidence="3">The sequence shown here is derived from an EMBL/GenBank/DDBJ whole genome shotgun (WGS) entry which is preliminary data.</text>
</comment>
<dbReference type="Proteomes" id="UP000018141">
    <property type="component" value="Unassembled WGS sequence"/>
</dbReference>
<feature type="transmembrane region" description="Helical" evidence="2">
    <location>
        <begin position="21"/>
        <end position="39"/>
    </location>
</feature>
<evidence type="ECO:0008006" key="5">
    <source>
        <dbReference type="Google" id="ProtNLM"/>
    </source>
</evidence>
<proteinExistence type="predicted"/>
<name>R7AJU4_9FIRM</name>
<gene>
    <name evidence="3" type="ORF">BN656_00524</name>
</gene>
<keyword evidence="2" id="KW-1133">Transmembrane helix</keyword>
<reference evidence="3" key="1">
    <citation type="submission" date="2012-11" db="EMBL/GenBank/DDBJ databases">
        <title>Dependencies among metagenomic species, viruses, plasmids and units of genetic variation.</title>
        <authorList>
            <person name="Nielsen H.B."/>
            <person name="Almeida M."/>
            <person name="Juncker A.S."/>
            <person name="Rasmussen S."/>
            <person name="Li J."/>
            <person name="Sunagawa S."/>
            <person name="Plichta D."/>
            <person name="Gautier L."/>
            <person name="Le Chatelier E."/>
            <person name="Peletier E."/>
            <person name="Bonde I."/>
            <person name="Nielsen T."/>
            <person name="Manichanh C."/>
            <person name="Arumugam M."/>
            <person name="Batto J."/>
            <person name="Santos M.B.Q.D."/>
            <person name="Blom N."/>
            <person name="Borruel N."/>
            <person name="Burgdorf K.S."/>
            <person name="Boumezbeur F."/>
            <person name="Casellas F."/>
            <person name="Dore J."/>
            <person name="Guarner F."/>
            <person name="Hansen T."/>
            <person name="Hildebrand F."/>
            <person name="Kaas R.S."/>
            <person name="Kennedy S."/>
            <person name="Kristiansen K."/>
            <person name="Kultima J.R."/>
            <person name="Leonard P."/>
            <person name="Levenez F."/>
            <person name="Lund O."/>
            <person name="Moumen B."/>
            <person name="Le Paslier D."/>
            <person name="Pons N."/>
            <person name="Pedersen O."/>
            <person name="Prifti E."/>
            <person name="Qin J."/>
            <person name="Raes J."/>
            <person name="Tap J."/>
            <person name="Tims S."/>
            <person name="Ussery D.W."/>
            <person name="Yamada T."/>
            <person name="MetaHit consortium"/>
            <person name="Renault P."/>
            <person name="Sicheritz-Ponten T."/>
            <person name="Bork P."/>
            <person name="Wang J."/>
            <person name="Brunak S."/>
            <person name="Ehrlich S.D."/>
        </authorList>
    </citation>
    <scope>NUCLEOTIDE SEQUENCE [LARGE SCALE GENOMIC DNA]</scope>
</reference>
<accession>R7AJU4</accession>
<feature type="compositionally biased region" description="Basic and acidic residues" evidence="1">
    <location>
        <begin position="110"/>
        <end position="127"/>
    </location>
</feature>
<dbReference type="EMBL" id="CBHH010000020">
    <property type="protein sequence ID" value="CDD55799.1"/>
    <property type="molecule type" value="Genomic_DNA"/>
</dbReference>
<evidence type="ECO:0000313" key="3">
    <source>
        <dbReference type="EMBL" id="CDD55799.1"/>
    </source>
</evidence>
<organism evidence="3 4">
    <name type="scientific">Bacteroides pectinophilus CAG:437</name>
    <dbReference type="NCBI Taxonomy" id="1263051"/>
    <lineage>
        <taxon>Bacteria</taxon>
        <taxon>Bacillati</taxon>
        <taxon>Bacillota</taxon>
        <taxon>Clostridia</taxon>
        <taxon>Eubacteriales</taxon>
    </lineage>
</organism>
<evidence type="ECO:0000256" key="2">
    <source>
        <dbReference type="SAM" id="Phobius"/>
    </source>
</evidence>